<evidence type="ECO:0000256" key="6">
    <source>
        <dbReference type="ARBA" id="ARBA00022989"/>
    </source>
</evidence>
<dbReference type="Proteomes" id="UP000308724">
    <property type="component" value="Unassembled WGS sequence"/>
</dbReference>
<proteinExistence type="inferred from homology"/>
<dbReference type="GO" id="GO:0005789">
    <property type="term" value="C:endoplasmic reticulum membrane"/>
    <property type="evidence" value="ECO:0007669"/>
    <property type="project" value="UniProtKB-SubCell"/>
</dbReference>
<feature type="transmembrane region" description="Helical" evidence="8">
    <location>
        <begin position="182"/>
        <end position="205"/>
    </location>
</feature>
<organism evidence="10 11">
    <name type="scientific">Aureobasidium pullulans</name>
    <name type="common">Black yeast</name>
    <name type="synonym">Pullularia pullulans</name>
    <dbReference type="NCBI Taxonomy" id="5580"/>
    <lineage>
        <taxon>Eukaryota</taxon>
        <taxon>Fungi</taxon>
        <taxon>Dikarya</taxon>
        <taxon>Ascomycota</taxon>
        <taxon>Pezizomycotina</taxon>
        <taxon>Dothideomycetes</taxon>
        <taxon>Dothideomycetidae</taxon>
        <taxon>Dothideales</taxon>
        <taxon>Saccotheciaceae</taxon>
        <taxon>Aureobasidium</taxon>
    </lineage>
</organism>
<feature type="domain" description="Sugar phosphate transporter" evidence="9">
    <location>
        <begin position="16"/>
        <end position="154"/>
    </location>
</feature>
<reference evidence="10 11" key="1">
    <citation type="submission" date="2018-10" db="EMBL/GenBank/DDBJ databases">
        <title>Fifty Aureobasidium pullulans genomes reveal a recombining polyextremotolerant generalist.</title>
        <authorList>
            <person name="Gostincar C."/>
            <person name="Turk M."/>
            <person name="Zajc J."/>
            <person name="Gunde-Cimerman N."/>
        </authorList>
    </citation>
    <scope>NUCLEOTIDE SEQUENCE [LARGE SCALE GENOMIC DNA]</scope>
    <source>
        <strain evidence="10 11">EXF-1645</strain>
    </source>
</reference>
<evidence type="ECO:0000256" key="2">
    <source>
        <dbReference type="ARBA" id="ARBA00004477"/>
    </source>
</evidence>
<dbReference type="Pfam" id="PF03151">
    <property type="entry name" value="TPT"/>
    <property type="match status" value="1"/>
</dbReference>
<evidence type="ECO:0000256" key="3">
    <source>
        <dbReference type="ARBA" id="ARBA00010425"/>
    </source>
</evidence>
<evidence type="ECO:0000256" key="1">
    <source>
        <dbReference type="ARBA" id="ARBA00003420"/>
    </source>
</evidence>
<evidence type="ECO:0000256" key="4">
    <source>
        <dbReference type="ARBA" id="ARBA00011182"/>
    </source>
</evidence>
<feature type="transmembrane region" description="Helical" evidence="8">
    <location>
        <begin position="128"/>
        <end position="149"/>
    </location>
</feature>
<keyword evidence="5 8" id="KW-0812">Transmembrane</keyword>
<gene>
    <name evidence="10" type="ORF">D6C78_11033</name>
</gene>
<evidence type="ECO:0000313" key="10">
    <source>
        <dbReference type="EMBL" id="TIA27717.1"/>
    </source>
</evidence>
<evidence type="ECO:0000256" key="5">
    <source>
        <dbReference type="ARBA" id="ARBA00022692"/>
    </source>
</evidence>
<comment type="caution">
    <text evidence="10">The sequence shown here is derived from an EMBL/GenBank/DDBJ whole genome shotgun (WGS) entry which is preliminary data.</text>
</comment>
<keyword evidence="6 8" id="KW-1133">Transmembrane helix</keyword>
<feature type="transmembrane region" description="Helical" evidence="8">
    <location>
        <begin position="20"/>
        <end position="52"/>
    </location>
</feature>
<comment type="subcellular location">
    <subcellularLocation>
        <location evidence="2">Endoplasmic reticulum membrane</location>
        <topology evidence="2">Multi-pass membrane protein</topology>
    </subcellularLocation>
</comment>
<protein>
    <submittedName>
        <fullName evidence="10">TPT-domain-containing protein</fullName>
    </submittedName>
</protein>
<dbReference type="PANTHER" id="PTHR11132">
    <property type="entry name" value="SOLUTE CARRIER FAMILY 35"/>
    <property type="match status" value="1"/>
</dbReference>
<comment type="subunit">
    <text evidence="4">Homooligomer.</text>
</comment>
<accession>A0A4V4LCY0</accession>
<evidence type="ECO:0000313" key="11">
    <source>
        <dbReference type="Proteomes" id="UP000308724"/>
    </source>
</evidence>
<feature type="transmembrane region" description="Helical" evidence="8">
    <location>
        <begin position="73"/>
        <end position="92"/>
    </location>
</feature>
<dbReference type="EMBL" id="QZBZ01000807">
    <property type="protein sequence ID" value="TIA27717.1"/>
    <property type="molecule type" value="Genomic_DNA"/>
</dbReference>
<evidence type="ECO:0000259" key="9">
    <source>
        <dbReference type="Pfam" id="PF03151"/>
    </source>
</evidence>
<feature type="transmembrane region" description="Helical" evidence="8">
    <location>
        <begin position="98"/>
        <end position="121"/>
    </location>
</feature>
<name>A0A4V4LCY0_AURPU</name>
<sequence>MIKVMGLSPPNLKTLGNVSFIVIGVIIASFGEIQFVVLGFLLQVASIIFEAIRLTMVQRLLSSAEFKMDPLVSLYYFAPAYTVMNGIVALITEVDFDHVGYFTLLLNAIIAFGLNVSVVFLIGRTSSLVLTLCGVLKDILLIVASMLIFRDPLRADALKEYAGGAGRAWADYGVRHPALKKLIVFSGVLLVLFLLLGSFSSSLPIDPKQYVGNKYTGFFGNGGVQG</sequence>
<comment type="similarity">
    <text evidence="3">Belongs to the TPT transporter family. SLC35D subfamily.</text>
</comment>
<evidence type="ECO:0000256" key="8">
    <source>
        <dbReference type="SAM" id="Phobius"/>
    </source>
</evidence>
<dbReference type="AlphaFoldDB" id="A0A4V4LCY0"/>
<keyword evidence="7 8" id="KW-0472">Membrane</keyword>
<dbReference type="InterPro" id="IPR050186">
    <property type="entry name" value="TPT_transporter"/>
</dbReference>
<comment type="function">
    <text evidence="1">Involved in the import of GDP-mannose from the cytoplasm into the Golgi lumen.</text>
</comment>
<evidence type="ECO:0000256" key="7">
    <source>
        <dbReference type="ARBA" id="ARBA00023136"/>
    </source>
</evidence>
<dbReference type="InterPro" id="IPR004853">
    <property type="entry name" value="Sugar_P_trans_dom"/>
</dbReference>